<dbReference type="OrthoDB" id="7257695at2"/>
<dbReference type="InterPro" id="IPR029058">
    <property type="entry name" value="AB_hydrolase_fold"/>
</dbReference>
<gene>
    <name evidence="2" type="ORF">SAMN02745126_00947</name>
</gene>
<evidence type="ECO:0008006" key="4">
    <source>
        <dbReference type="Google" id="ProtNLM"/>
    </source>
</evidence>
<evidence type="ECO:0000313" key="3">
    <source>
        <dbReference type="Proteomes" id="UP000190092"/>
    </source>
</evidence>
<feature type="chain" id="PRO_5012775178" description="Alpha/beta hydrolase family protein" evidence="1">
    <location>
        <begin position="19"/>
        <end position="262"/>
    </location>
</feature>
<name>A0A1T4KG04_9HYPH</name>
<protein>
    <recommendedName>
        <fullName evidence="4">Alpha/beta hydrolase family protein</fullName>
    </recommendedName>
</protein>
<accession>A0A1T4KG04</accession>
<dbReference type="AlphaFoldDB" id="A0A1T4KG04"/>
<dbReference type="EMBL" id="FUWJ01000001">
    <property type="protein sequence ID" value="SJZ41378.1"/>
    <property type="molecule type" value="Genomic_DNA"/>
</dbReference>
<dbReference type="SUPFAM" id="SSF53474">
    <property type="entry name" value="alpha/beta-Hydrolases"/>
    <property type="match status" value="1"/>
</dbReference>
<reference evidence="3" key="1">
    <citation type="submission" date="2017-02" db="EMBL/GenBank/DDBJ databases">
        <authorList>
            <person name="Varghese N."/>
            <person name="Submissions S."/>
        </authorList>
    </citation>
    <scope>NUCLEOTIDE SEQUENCE [LARGE SCALE GENOMIC DNA]</scope>
    <source>
        <strain evidence="3">ATCC 27094</strain>
    </source>
</reference>
<keyword evidence="1" id="KW-0732">Signal</keyword>
<sequence length="262" mass="27113">MRIVIFLFAMIVAIQAHAGESVLTLTPRPGAVLRVLTDRPANPVGSVILLAGADGILDLDAQGHIGTSLRDNEVIRTRASYVKAGYATFAPDVASDLRGTQGFRFGSSYAADLGAVVGEARKLGVPVAVIGTSRGAISIAALLLKQSAALPDAAVISSGVLMADAGEGGSASTVGDVGRIHIPILLLRHVQDSCPVSRPEDADRFKALLVGAPKVDIVTLNGGGPATRGADRCGSSHFHGFYGIDDQVVAATVTWLRANMRR</sequence>
<dbReference type="STRING" id="225324.SAMN02745126_00947"/>
<organism evidence="2 3">
    <name type="scientific">Enhydrobacter aerosaccus</name>
    <dbReference type="NCBI Taxonomy" id="225324"/>
    <lineage>
        <taxon>Bacteria</taxon>
        <taxon>Pseudomonadati</taxon>
        <taxon>Pseudomonadota</taxon>
        <taxon>Alphaproteobacteria</taxon>
        <taxon>Hyphomicrobiales</taxon>
        <taxon>Enhydrobacter</taxon>
    </lineage>
</organism>
<dbReference type="Gene3D" id="3.40.50.1820">
    <property type="entry name" value="alpha/beta hydrolase"/>
    <property type="match status" value="1"/>
</dbReference>
<evidence type="ECO:0000313" key="2">
    <source>
        <dbReference type="EMBL" id="SJZ41378.1"/>
    </source>
</evidence>
<dbReference type="RefSeq" id="WP_085932626.1">
    <property type="nucleotide sequence ID" value="NZ_FUWJ01000001.1"/>
</dbReference>
<evidence type="ECO:0000256" key="1">
    <source>
        <dbReference type="SAM" id="SignalP"/>
    </source>
</evidence>
<dbReference type="Proteomes" id="UP000190092">
    <property type="component" value="Unassembled WGS sequence"/>
</dbReference>
<proteinExistence type="predicted"/>
<feature type="signal peptide" evidence="1">
    <location>
        <begin position="1"/>
        <end position="18"/>
    </location>
</feature>
<keyword evidence="3" id="KW-1185">Reference proteome</keyword>